<dbReference type="Pfam" id="PF08100">
    <property type="entry name" value="Dimerisation"/>
    <property type="match status" value="1"/>
</dbReference>
<reference evidence="8" key="2">
    <citation type="submission" date="2021-04" db="EMBL/GenBank/DDBJ databases">
        <authorList>
            <person name="Wen M.-L."/>
            <person name="Han X.-L."/>
            <person name="Xiong J."/>
        </authorList>
    </citation>
    <scope>NUCLEOTIDE SEQUENCE</scope>
    <source>
        <strain evidence="8">AGR0001</strain>
    </source>
</reference>
<evidence type="ECO:0000313" key="9">
    <source>
        <dbReference type="Proteomes" id="UP000009036"/>
    </source>
</evidence>
<dbReference type="AlphaFoldDB" id="J2A2J0"/>
<keyword evidence="1 7" id="KW-0489">Methyltransferase</keyword>
<dbReference type="Gene3D" id="3.40.50.150">
    <property type="entry name" value="Vaccinia Virus protein VP39"/>
    <property type="match status" value="1"/>
</dbReference>
<dbReference type="STRING" id="1160718.SU9_04021"/>
<dbReference type="EMBL" id="AJGV01000031">
    <property type="protein sequence ID" value="EJJ08386.1"/>
    <property type="molecule type" value="Genomic_DNA"/>
</dbReference>
<dbReference type="Pfam" id="PF00891">
    <property type="entry name" value="Methyltransf_2"/>
    <property type="match status" value="1"/>
</dbReference>
<dbReference type="PANTHER" id="PTHR43712">
    <property type="entry name" value="PUTATIVE (AFU_ORTHOLOGUE AFUA_4G14580)-RELATED"/>
    <property type="match status" value="1"/>
</dbReference>
<dbReference type="HOGENOM" id="CLU_005533_12_0_11"/>
<feature type="domain" description="O-methyltransferase dimerisation" evidence="6">
    <location>
        <begin position="36"/>
        <end position="101"/>
    </location>
</feature>
<evidence type="ECO:0000259" key="5">
    <source>
        <dbReference type="Pfam" id="PF00891"/>
    </source>
</evidence>
<dbReference type="InterPro" id="IPR036388">
    <property type="entry name" value="WH-like_DNA-bd_sf"/>
</dbReference>
<evidence type="ECO:0000259" key="6">
    <source>
        <dbReference type="Pfam" id="PF08100"/>
    </source>
</evidence>
<dbReference type="Gene3D" id="1.10.287.1350">
    <property type="match status" value="1"/>
</dbReference>
<keyword evidence="2 7" id="KW-0808">Transferase</keyword>
<accession>J2A2J0</accession>
<evidence type="ECO:0000256" key="3">
    <source>
        <dbReference type="ARBA" id="ARBA00022691"/>
    </source>
</evidence>
<dbReference type="EMBL" id="CP072931">
    <property type="protein sequence ID" value="QTZ94741.1"/>
    <property type="molecule type" value="Genomic_DNA"/>
</dbReference>
<dbReference type="InterPro" id="IPR012967">
    <property type="entry name" value="COMT_dimerisation"/>
</dbReference>
<dbReference type="eggNOG" id="COG2226">
    <property type="taxonomic scope" value="Bacteria"/>
</dbReference>
<name>J2A2J0_9ACTN</name>
<dbReference type="SUPFAM" id="SSF53335">
    <property type="entry name" value="S-adenosyl-L-methionine-dependent methyltransferases"/>
    <property type="match status" value="1"/>
</dbReference>
<reference evidence="7" key="1">
    <citation type="journal article" date="2012" name="J. Bacteriol.">
        <title>Genome Sequence of Streptomyces auratus Strain AGR0001, a Phoslactomycin-Producing Actinomycete.</title>
        <authorList>
            <person name="Han X."/>
            <person name="Li M."/>
            <person name="Ding Z."/>
            <person name="Zhao J."/>
            <person name="Ji K."/>
            <person name="Wen M."/>
            <person name="Lu T."/>
        </authorList>
    </citation>
    <scope>NUCLEOTIDE SEQUENCE [LARGE SCALE GENOMIC DNA]</scope>
    <source>
        <strain evidence="7">AGR0001</strain>
    </source>
</reference>
<proteinExistence type="predicted"/>
<gene>
    <name evidence="8" type="ORF">SU9_027560</name>
    <name evidence="7" type="ORF">SU9_04021</name>
</gene>
<evidence type="ECO:0000313" key="8">
    <source>
        <dbReference type="EMBL" id="QTZ94741.1"/>
    </source>
</evidence>
<dbReference type="GO" id="GO:0008171">
    <property type="term" value="F:O-methyltransferase activity"/>
    <property type="evidence" value="ECO:0007669"/>
    <property type="project" value="InterPro"/>
</dbReference>
<dbReference type="PATRIC" id="fig|1160718.3.peg.831"/>
<keyword evidence="3" id="KW-0949">S-adenosyl-L-methionine</keyword>
<feature type="domain" description="O-methyltransferase C-terminal" evidence="5">
    <location>
        <begin position="127"/>
        <end position="336"/>
    </location>
</feature>
<organism evidence="7">
    <name type="scientific">Streptomyces auratus AGR0001</name>
    <dbReference type="NCBI Taxonomy" id="1160718"/>
    <lineage>
        <taxon>Bacteria</taxon>
        <taxon>Bacillati</taxon>
        <taxon>Actinomycetota</taxon>
        <taxon>Actinomycetes</taxon>
        <taxon>Kitasatosporales</taxon>
        <taxon>Streptomycetaceae</taxon>
        <taxon>Streptomyces</taxon>
    </lineage>
</organism>
<sequence length="354" mass="38447">MHGAEDDSEVTGVLSWFPVELPPAQRVIGLFVGKWTIGALRPVVQLGIPDLLAEGPRTATDLAQQTGADADALYRVLRCAAATGVLAETAERAFALTAAGQGLRTGVEGSVRDMFLFASDPMMWRPYENLLHSVRTGAPAFDDAFGETFFDHLRAHPGSAALFDRAMVQNHYPGTDRIFERFDFSRFRRIADVGGGRGQFLAEVLARHPGCTGAVCDQPQVVAEAKAEFERRGVADRATAVATDFFASVPAGYDAYFIKHTLHNWSDHDAGRILTRVREAVGTREDARLLIVDALLTGPGAWDLGKLTDIEMMAVLGGRERDREEWNRLAAAAGFAPANDPAPGDLALLEYRPV</sequence>
<dbReference type="OrthoDB" id="4145676at2"/>
<dbReference type="Gene3D" id="1.10.10.10">
    <property type="entry name" value="Winged helix-like DNA-binding domain superfamily/Winged helix DNA-binding domain"/>
    <property type="match status" value="1"/>
</dbReference>
<dbReference type="KEGG" id="sauh:SU9_027560"/>
<feature type="active site" description="Proton acceptor" evidence="4">
    <location>
        <position position="263"/>
    </location>
</feature>
<dbReference type="InterPro" id="IPR029063">
    <property type="entry name" value="SAM-dependent_MTases_sf"/>
</dbReference>
<keyword evidence="9" id="KW-1185">Reference proteome</keyword>
<dbReference type="InterPro" id="IPR036390">
    <property type="entry name" value="WH_DNA-bd_sf"/>
</dbReference>
<evidence type="ECO:0000256" key="4">
    <source>
        <dbReference type="PIRSR" id="PIRSR005739-1"/>
    </source>
</evidence>
<dbReference type="PROSITE" id="PS51683">
    <property type="entry name" value="SAM_OMT_II"/>
    <property type="match status" value="1"/>
</dbReference>
<evidence type="ECO:0000256" key="2">
    <source>
        <dbReference type="ARBA" id="ARBA00022679"/>
    </source>
</evidence>
<dbReference type="GO" id="GO:0046983">
    <property type="term" value="F:protein dimerization activity"/>
    <property type="evidence" value="ECO:0007669"/>
    <property type="project" value="InterPro"/>
</dbReference>
<protein>
    <submittedName>
        <fullName evidence="7 8">O-methyltransferase</fullName>
    </submittedName>
</protein>
<dbReference type="CDD" id="cd02440">
    <property type="entry name" value="AdoMet_MTases"/>
    <property type="match status" value="1"/>
</dbReference>
<dbReference type="RefSeq" id="WP_006602386.1">
    <property type="nucleotide sequence ID" value="NZ_CP072931.1"/>
</dbReference>
<dbReference type="PIRSF" id="PIRSF005739">
    <property type="entry name" value="O-mtase"/>
    <property type="match status" value="1"/>
</dbReference>
<dbReference type="SUPFAM" id="SSF46785">
    <property type="entry name" value="Winged helix' DNA-binding domain"/>
    <property type="match status" value="1"/>
</dbReference>
<dbReference type="InterPro" id="IPR016461">
    <property type="entry name" value="COMT-like"/>
</dbReference>
<dbReference type="GO" id="GO:0032259">
    <property type="term" value="P:methylation"/>
    <property type="evidence" value="ECO:0007669"/>
    <property type="project" value="UniProtKB-KW"/>
</dbReference>
<dbReference type="PANTHER" id="PTHR43712:SF2">
    <property type="entry name" value="O-METHYLTRANSFERASE CICE"/>
    <property type="match status" value="1"/>
</dbReference>
<dbReference type="InterPro" id="IPR001077">
    <property type="entry name" value="COMT_C"/>
</dbReference>
<dbReference type="Proteomes" id="UP000009036">
    <property type="component" value="Chromosome"/>
</dbReference>
<evidence type="ECO:0000256" key="1">
    <source>
        <dbReference type="ARBA" id="ARBA00022603"/>
    </source>
</evidence>
<evidence type="ECO:0000313" key="7">
    <source>
        <dbReference type="EMBL" id="EJJ08386.1"/>
    </source>
</evidence>